<dbReference type="InterPro" id="IPR013752">
    <property type="entry name" value="KPA_reductase"/>
</dbReference>
<accession>A0ABY8H5V2</accession>
<evidence type="ECO:0000256" key="4">
    <source>
        <dbReference type="ARBA" id="ARBA00013014"/>
    </source>
</evidence>
<evidence type="ECO:0000256" key="9">
    <source>
        <dbReference type="ARBA" id="ARBA00032024"/>
    </source>
</evidence>
<evidence type="ECO:0000313" key="15">
    <source>
        <dbReference type="Proteomes" id="UP001219037"/>
    </source>
</evidence>
<keyword evidence="7 11" id="KW-0521">NADP</keyword>
<evidence type="ECO:0000256" key="8">
    <source>
        <dbReference type="ARBA" id="ARBA00023002"/>
    </source>
</evidence>
<dbReference type="SUPFAM" id="SSF51735">
    <property type="entry name" value="NAD(P)-binding Rossmann-fold domains"/>
    <property type="match status" value="1"/>
</dbReference>
<dbReference type="Gene3D" id="1.10.1040.10">
    <property type="entry name" value="N-(1-d-carboxylethyl)-l-norvaline Dehydrogenase, domain 2"/>
    <property type="match status" value="1"/>
</dbReference>
<dbReference type="EC" id="1.1.1.169" evidence="4 11"/>
<dbReference type="Pfam" id="PF02558">
    <property type="entry name" value="ApbA"/>
    <property type="match status" value="1"/>
</dbReference>
<dbReference type="InterPro" id="IPR003710">
    <property type="entry name" value="ApbA"/>
</dbReference>
<proteinExistence type="inferred from homology"/>
<comment type="pathway">
    <text evidence="2 11">Cofactor biosynthesis; (R)-pantothenate biosynthesis; (R)-pantoate from 3-methyl-2-oxobutanoate: step 2/2.</text>
</comment>
<gene>
    <name evidence="14" type="ORF">P8192_12690</name>
</gene>
<evidence type="ECO:0000256" key="5">
    <source>
        <dbReference type="ARBA" id="ARBA00019465"/>
    </source>
</evidence>
<dbReference type="Gene3D" id="3.40.50.720">
    <property type="entry name" value="NAD(P)-binding Rossmann-like Domain"/>
    <property type="match status" value="1"/>
</dbReference>
<keyword evidence="15" id="KW-1185">Reference proteome</keyword>
<organism evidence="14 15">
    <name type="scientific">Citricoccus muralis</name>
    <dbReference type="NCBI Taxonomy" id="169134"/>
    <lineage>
        <taxon>Bacteria</taxon>
        <taxon>Bacillati</taxon>
        <taxon>Actinomycetota</taxon>
        <taxon>Actinomycetes</taxon>
        <taxon>Micrococcales</taxon>
        <taxon>Micrococcaceae</taxon>
        <taxon>Citricoccus</taxon>
    </lineage>
</organism>
<keyword evidence="6 11" id="KW-0566">Pantothenate biosynthesis</keyword>
<dbReference type="PANTHER" id="PTHR43765:SF2">
    <property type="entry name" value="2-DEHYDROPANTOATE 2-REDUCTASE"/>
    <property type="match status" value="1"/>
</dbReference>
<evidence type="ECO:0000256" key="6">
    <source>
        <dbReference type="ARBA" id="ARBA00022655"/>
    </source>
</evidence>
<name>A0ABY8H5V2_9MICC</name>
<evidence type="ECO:0000256" key="7">
    <source>
        <dbReference type="ARBA" id="ARBA00022857"/>
    </source>
</evidence>
<dbReference type="Proteomes" id="UP001219037">
    <property type="component" value="Chromosome"/>
</dbReference>
<dbReference type="InterPro" id="IPR008927">
    <property type="entry name" value="6-PGluconate_DH-like_C_sf"/>
</dbReference>
<evidence type="ECO:0000256" key="11">
    <source>
        <dbReference type="RuleBase" id="RU362068"/>
    </source>
</evidence>
<dbReference type="InterPro" id="IPR013332">
    <property type="entry name" value="KPR_N"/>
</dbReference>
<comment type="function">
    <text evidence="1 11">Catalyzes the NADPH-dependent reduction of ketopantoate into pantoic acid.</text>
</comment>
<reference evidence="14 15" key="1">
    <citation type="submission" date="2023-04" db="EMBL/GenBank/DDBJ databases">
        <title>Funneling lignin-derived compounds into biodiesel using alkali-halophilic Citricoccus sp. P2.</title>
        <authorList>
            <person name="Luo C.-B."/>
        </authorList>
    </citation>
    <scope>NUCLEOTIDE SEQUENCE [LARGE SCALE GENOMIC DNA]</scope>
    <source>
        <strain evidence="14 15">P2</strain>
    </source>
</reference>
<dbReference type="PANTHER" id="PTHR43765">
    <property type="entry name" value="2-DEHYDROPANTOATE 2-REDUCTASE-RELATED"/>
    <property type="match status" value="1"/>
</dbReference>
<dbReference type="InterPro" id="IPR036291">
    <property type="entry name" value="NAD(P)-bd_dom_sf"/>
</dbReference>
<evidence type="ECO:0000256" key="1">
    <source>
        <dbReference type="ARBA" id="ARBA00002919"/>
    </source>
</evidence>
<dbReference type="InterPro" id="IPR013328">
    <property type="entry name" value="6PGD_dom2"/>
</dbReference>
<evidence type="ECO:0000313" key="14">
    <source>
        <dbReference type="EMBL" id="WFP16229.1"/>
    </source>
</evidence>
<feature type="domain" description="Ketopantoate reductase N-terminal" evidence="12">
    <location>
        <begin position="3"/>
        <end position="150"/>
    </location>
</feature>
<comment type="similarity">
    <text evidence="3 11">Belongs to the ketopantoate reductase family.</text>
</comment>
<dbReference type="InterPro" id="IPR050838">
    <property type="entry name" value="Ketopantoate_reductase"/>
</dbReference>
<evidence type="ECO:0000256" key="3">
    <source>
        <dbReference type="ARBA" id="ARBA00007870"/>
    </source>
</evidence>
<dbReference type="SUPFAM" id="SSF48179">
    <property type="entry name" value="6-phosphogluconate dehydrogenase C-terminal domain-like"/>
    <property type="match status" value="1"/>
</dbReference>
<feature type="domain" description="Ketopantoate reductase C-terminal" evidence="13">
    <location>
        <begin position="180"/>
        <end position="301"/>
    </location>
</feature>
<dbReference type="Pfam" id="PF08546">
    <property type="entry name" value="ApbA_C"/>
    <property type="match status" value="1"/>
</dbReference>
<dbReference type="RefSeq" id="WP_278157382.1">
    <property type="nucleotide sequence ID" value="NZ_CP121252.1"/>
</dbReference>
<evidence type="ECO:0000256" key="10">
    <source>
        <dbReference type="ARBA" id="ARBA00048793"/>
    </source>
</evidence>
<evidence type="ECO:0000256" key="2">
    <source>
        <dbReference type="ARBA" id="ARBA00004994"/>
    </source>
</evidence>
<dbReference type="GO" id="GO:0008677">
    <property type="term" value="F:2-dehydropantoate 2-reductase activity"/>
    <property type="evidence" value="ECO:0007669"/>
    <property type="project" value="UniProtKB-EC"/>
</dbReference>
<keyword evidence="8 11" id="KW-0560">Oxidoreductase</keyword>
<evidence type="ECO:0000259" key="12">
    <source>
        <dbReference type="Pfam" id="PF02558"/>
    </source>
</evidence>
<evidence type="ECO:0000259" key="13">
    <source>
        <dbReference type="Pfam" id="PF08546"/>
    </source>
</evidence>
<sequence length="313" mass="33018">MTIAILGAGAMGQLFGARLAAAGNTVTMIDVDADTVAALNTSGITVTTPMSSFTVPVLAAQAQDLTDSVDLVLVFTKGSHTSDALDSIRHVVDERTVGLTLQNGVGNERAIINLLGEDRTLMGMTSFPADRKSLTEIGTVDSGAVILGDAALTESPSELAEQTATLLHSAGLQARSHPDVRVPIWEKLIFNAVMNTIGGATGLTVGDVGRLPETQQWAEEIIRESLTVAGALDIAISEQRIRATLTMAYREHADHLTSMTEDVLQGRDTEVETIGGAILSVAEAHGLPSPVLRMLCDVIRLRTLASKNRRSIG</sequence>
<comment type="catalytic activity">
    <reaction evidence="10 11">
        <text>(R)-pantoate + NADP(+) = 2-dehydropantoate + NADPH + H(+)</text>
        <dbReference type="Rhea" id="RHEA:16233"/>
        <dbReference type="ChEBI" id="CHEBI:11561"/>
        <dbReference type="ChEBI" id="CHEBI:15378"/>
        <dbReference type="ChEBI" id="CHEBI:15980"/>
        <dbReference type="ChEBI" id="CHEBI:57783"/>
        <dbReference type="ChEBI" id="CHEBI:58349"/>
        <dbReference type="EC" id="1.1.1.169"/>
    </reaction>
</comment>
<protein>
    <recommendedName>
        <fullName evidence="5 11">2-dehydropantoate 2-reductase</fullName>
        <ecNumber evidence="4 11">1.1.1.169</ecNumber>
    </recommendedName>
    <alternativeName>
        <fullName evidence="9 11">Ketopantoate reductase</fullName>
    </alternativeName>
</protein>
<dbReference type="EMBL" id="CP121252">
    <property type="protein sequence ID" value="WFP16229.1"/>
    <property type="molecule type" value="Genomic_DNA"/>
</dbReference>
<dbReference type="NCBIfam" id="TIGR00745">
    <property type="entry name" value="apbA_panE"/>
    <property type="match status" value="1"/>
</dbReference>